<evidence type="ECO:0000313" key="1">
    <source>
        <dbReference type="EMBL" id="PWN48012.1"/>
    </source>
</evidence>
<dbReference type="EMBL" id="KZ820286">
    <property type="protein sequence ID" value="PWN48012.1"/>
    <property type="molecule type" value="Genomic_DNA"/>
</dbReference>
<dbReference type="Proteomes" id="UP000245626">
    <property type="component" value="Unassembled WGS sequence"/>
</dbReference>
<name>A0ACD0NQG1_9BASI</name>
<reference evidence="1 2" key="1">
    <citation type="journal article" date="2018" name="Mol. Biol. Evol.">
        <title>Broad Genomic Sampling Reveals a Smut Pathogenic Ancestry of the Fungal Clade Ustilaginomycotina.</title>
        <authorList>
            <person name="Kijpornyongpan T."/>
            <person name="Mondo S.J."/>
            <person name="Barry K."/>
            <person name="Sandor L."/>
            <person name="Lee J."/>
            <person name="Lipzen A."/>
            <person name="Pangilinan J."/>
            <person name="LaButti K."/>
            <person name="Hainaut M."/>
            <person name="Henrissat B."/>
            <person name="Grigoriev I.V."/>
            <person name="Spatafora J.W."/>
            <person name="Aime M.C."/>
        </authorList>
    </citation>
    <scope>NUCLEOTIDE SEQUENCE [LARGE SCALE GENOMIC DNA]</scope>
    <source>
        <strain evidence="1 2">SA 807</strain>
    </source>
</reference>
<accession>A0ACD0NQG1</accession>
<organism evidence="1 2">
    <name type="scientific">Violaceomyces palustris</name>
    <dbReference type="NCBI Taxonomy" id="1673888"/>
    <lineage>
        <taxon>Eukaryota</taxon>
        <taxon>Fungi</taxon>
        <taxon>Dikarya</taxon>
        <taxon>Basidiomycota</taxon>
        <taxon>Ustilaginomycotina</taxon>
        <taxon>Ustilaginomycetes</taxon>
        <taxon>Violaceomycetales</taxon>
        <taxon>Violaceomycetaceae</taxon>
        <taxon>Violaceomyces</taxon>
    </lineage>
</organism>
<sequence length="971" mass="105998">MPLPNIPSNGSSNYPVSTLTLEIPTRTKTFFPEKYKLESKPALCLETSLVTIYYPCKSGLSVNPSKSASGSDQDSPSEGHQATAQQQSQTSQSTWLEAPRLTSVSGLLKYAGIPKYLALPAILPAWSVFTQKLPYPSDQPLSEPRSSGRIGSGEGKASDRFPVAVFSHGLGGTKTAYSSYCSYLASSGVVVAAVEHRDGTSSCTSVFKSERGNDGAGDDGRMEREEGEGQEEEGGGGSTAGKADEGQDDEDQGAFKRGFLDWLSNNFNLSSKVELKAKLYTKPEELQVVGAEGDNAKIDAFEFRRAQIEQRKEEVLLAFETLSRIDSGEGAELIKSCARSRREAADVVANRSKVVSDWKGRLGIEDCWLVGHSFGGSTALELMKHQDQPFTNSLLLDPWLEPLLISETDKFHRPVYIINSEGFSTWKTHVEDVRRVSRMVKQQTGRGWFITLGADHSKVEVEQGVIQEREKVERGGGVGALQESEGRGPHPSRLILVHDMFGTMFSLSSPKEALRSLFPEKLRREEKSLLGGGNVAEGTDERFLEMVIMDWFHATQRDFTYLSVNSDYRPIGEVFRFTLPRILRQSGILPTAAEAEAANQGTFENVFEDFIIDTIMSSLPNLEPRPGMVEAFKEIYRDVQGKGNLPACYEKVDVWAATNGGRPLARSLLRKNLGEIDGDDLVSGNQKADPSRGGSSKGRGVGVFSCDDIKVAKPDPRVYQAILESVKAGKDGNGFSRSIRSTSKEDVEGGRRGLWFIASHSWDTFAAKKAGFRTAWVGYEEFYDCREIYGRPDVVGRDLKEVAEKILEFEKRDFDRVEEALKGGGGGGGKDGVVGGEVGVVEGSKQAAAGDGPKPYFYSTSKDVRKPPGTVHTSFSDFPFILPSKNRFGGSLPASDVLRVLTELSRRCIEGSNASEEGGVDLLRSLGGEGRDGHGDWQLWVEGRSPPPLVVGGEEEEEGGSKVKGRIVLHL</sequence>
<gene>
    <name evidence="1" type="ORF">IE53DRAFT_389819</name>
</gene>
<keyword evidence="2" id="KW-1185">Reference proteome</keyword>
<proteinExistence type="predicted"/>
<protein>
    <submittedName>
        <fullName evidence="1">Uncharacterized protein</fullName>
    </submittedName>
</protein>
<evidence type="ECO:0000313" key="2">
    <source>
        <dbReference type="Proteomes" id="UP000245626"/>
    </source>
</evidence>